<organism evidence="1 2">
    <name type="scientific">Pseudomonas juntendi</name>
    <dbReference type="NCBI Taxonomy" id="2666183"/>
    <lineage>
        <taxon>Bacteria</taxon>
        <taxon>Pseudomonadati</taxon>
        <taxon>Pseudomonadota</taxon>
        <taxon>Gammaproteobacteria</taxon>
        <taxon>Pseudomonadales</taxon>
        <taxon>Pseudomonadaceae</taxon>
        <taxon>Pseudomonas</taxon>
    </lineage>
</organism>
<protein>
    <submittedName>
        <fullName evidence="1">Uncharacterized protein</fullName>
    </submittedName>
</protein>
<gene>
    <name evidence="1" type="ORF">H4C80_23370</name>
</gene>
<dbReference type="EMBL" id="JACGCX010000023">
    <property type="protein sequence ID" value="MBA6100034.1"/>
    <property type="molecule type" value="Genomic_DNA"/>
</dbReference>
<comment type="caution">
    <text evidence="1">The sequence shown here is derived from an EMBL/GenBank/DDBJ whole genome shotgun (WGS) entry which is preliminary data.</text>
</comment>
<dbReference type="RefSeq" id="WP_182390414.1">
    <property type="nucleotide sequence ID" value="NZ_JACGCX010000023.1"/>
</dbReference>
<dbReference type="AlphaFoldDB" id="A0A7W2QB69"/>
<name>A0A7W2QB69_9PSED</name>
<accession>A0A7W2QB69</accession>
<dbReference type="Proteomes" id="UP000545074">
    <property type="component" value="Unassembled WGS sequence"/>
</dbReference>
<evidence type="ECO:0000313" key="2">
    <source>
        <dbReference type="Proteomes" id="UP000545074"/>
    </source>
</evidence>
<proteinExistence type="predicted"/>
<reference evidence="1 2" key="1">
    <citation type="submission" date="2020-07" db="EMBL/GenBank/DDBJ databases">
        <title>Diversity of carbapenemase encoding genes among Pseudomonas putida group clinical isolates in a tertiary Brazilian hospital.</title>
        <authorList>
            <person name="Alberto-Lei F."/>
            <person name="Nodari C.S."/>
            <person name="Streling A.P."/>
            <person name="Paulino J.T."/>
            <person name="Bessa-Neto F.O."/>
            <person name="Cayo R."/>
            <person name="Gales A.C."/>
        </authorList>
    </citation>
    <scope>NUCLEOTIDE SEQUENCE [LARGE SCALE GENOMIC DNA]</scope>
    <source>
        <strain evidence="1 2">12815</strain>
    </source>
</reference>
<sequence length="102" mass="11164">MTVSKPKALSSPGLSSAGKTFLEKQFIKKKNALNRAAKRGELVWSPGTHDVRISSLQASYRKAVTERYERMFGEAPDLSRFNADHPVDFIVGGAASQRIANA</sequence>
<evidence type="ECO:0000313" key="1">
    <source>
        <dbReference type="EMBL" id="MBA6100034.1"/>
    </source>
</evidence>